<gene>
    <name evidence="1" type="ORF">E1N52_32195</name>
</gene>
<dbReference type="Proteomes" id="UP000295606">
    <property type="component" value="Unassembled WGS sequence"/>
</dbReference>
<evidence type="ECO:0000313" key="2">
    <source>
        <dbReference type="Proteomes" id="UP000295606"/>
    </source>
</evidence>
<name>A0A4R5L6G7_9BURK</name>
<comment type="caution">
    <text evidence="1">The sequence shown here is derived from an EMBL/GenBank/DDBJ whole genome shotgun (WGS) entry which is preliminary data.</text>
</comment>
<evidence type="ECO:0000313" key="1">
    <source>
        <dbReference type="EMBL" id="TDG03888.1"/>
    </source>
</evidence>
<protein>
    <submittedName>
        <fullName evidence="1">Uncharacterized protein</fullName>
    </submittedName>
</protein>
<proteinExistence type="predicted"/>
<organism evidence="1 2">
    <name type="scientific">Paraburkholderia guartelaensis</name>
    <dbReference type="NCBI Taxonomy" id="2546446"/>
    <lineage>
        <taxon>Bacteria</taxon>
        <taxon>Pseudomonadati</taxon>
        <taxon>Pseudomonadota</taxon>
        <taxon>Betaproteobacteria</taxon>
        <taxon>Burkholderiales</taxon>
        <taxon>Burkholderiaceae</taxon>
        <taxon>Paraburkholderia</taxon>
    </lineage>
</organism>
<dbReference type="EMBL" id="SMOD01000034">
    <property type="protein sequence ID" value="TDG03888.1"/>
    <property type="molecule type" value="Genomic_DNA"/>
</dbReference>
<reference evidence="1 2" key="1">
    <citation type="submission" date="2019-03" db="EMBL/GenBank/DDBJ databases">
        <title>Paraburkholderia sp. isolated from native Mimosa gymnas in Guartela State Park, Brazil.</title>
        <authorList>
            <person name="Paulitsch F."/>
            <person name="Hungria M."/>
            <person name="Delamuta J.R.M."/>
            <person name="Ribeiro R.A."/>
            <person name="Dall'Agnol R."/>
            <person name="Silva J.S.B."/>
        </authorList>
    </citation>
    <scope>NUCLEOTIDE SEQUENCE [LARGE SCALE GENOMIC DNA]</scope>
    <source>
        <strain evidence="1 2">CNPSo 3008</strain>
    </source>
</reference>
<sequence>MSDTFWDKIQSWLKSDAQHYISHEIPIERTDLPGPVESIKPMRDYLRIWLDDMFLAKDKKWFVEQFPAVHTGIELEFGGKPVRVTHVTDGTGQPGPGVFESYALTDLMPFKGGKVKIQSALIALKGRDYVSETIGILKNFSGLVGAPLSQTLQIADKVNAGMQSLLQKGTGGMVFGFHREYVADDGRGGSVLKPGYRALILASTKDVDPARLSVKGGRLHYERQNGTHEPLEGFDYMLLRIEGRSERDNWRMPNIEEPLNEAIAAAIQGEQDKADDFLKAALVVVWQSPDLAVHDRRRVADAIKAELAEIAQTGHSVTPGAVPTLEDIMRVRAMTVSQALSEPALTLEEIVNT</sequence>
<dbReference type="RefSeq" id="WP_133187494.1">
    <property type="nucleotide sequence ID" value="NZ_SMOD01000034.1"/>
</dbReference>
<dbReference type="AlphaFoldDB" id="A0A4R5L6G7"/>
<dbReference type="OrthoDB" id="8482179at2"/>
<accession>A0A4R5L6G7</accession>